<dbReference type="InterPro" id="IPR036396">
    <property type="entry name" value="Cyt_P450_sf"/>
</dbReference>
<dbReference type="InterPro" id="IPR050196">
    <property type="entry name" value="Cytochrome_P450_Monoox"/>
</dbReference>
<evidence type="ECO:0000256" key="10">
    <source>
        <dbReference type="ARBA" id="ARBA00023002"/>
    </source>
</evidence>
<evidence type="ECO:0000256" key="5">
    <source>
        <dbReference type="ARBA" id="ARBA00010617"/>
    </source>
</evidence>
<dbReference type="GO" id="GO:0005789">
    <property type="term" value="C:endoplasmic reticulum membrane"/>
    <property type="evidence" value="ECO:0007669"/>
    <property type="project" value="UniProtKB-SubCell"/>
</dbReference>
<dbReference type="GO" id="GO:0005506">
    <property type="term" value="F:iron ion binding"/>
    <property type="evidence" value="ECO:0007669"/>
    <property type="project" value="InterPro"/>
</dbReference>
<protein>
    <submittedName>
        <fullName evidence="15">CLUMA_CG004694, isoform A</fullName>
    </submittedName>
</protein>
<evidence type="ECO:0000256" key="14">
    <source>
        <dbReference type="PIRSR" id="PIRSR602401-1"/>
    </source>
</evidence>
<comment type="function">
    <text evidence="2">May be involved in the metabolism of insect hormones and in the breakdown of synthetic insecticides.</text>
</comment>
<organism evidence="15 16">
    <name type="scientific">Clunio marinus</name>
    <dbReference type="NCBI Taxonomy" id="568069"/>
    <lineage>
        <taxon>Eukaryota</taxon>
        <taxon>Metazoa</taxon>
        <taxon>Ecdysozoa</taxon>
        <taxon>Arthropoda</taxon>
        <taxon>Hexapoda</taxon>
        <taxon>Insecta</taxon>
        <taxon>Pterygota</taxon>
        <taxon>Neoptera</taxon>
        <taxon>Endopterygota</taxon>
        <taxon>Diptera</taxon>
        <taxon>Nematocera</taxon>
        <taxon>Chironomoidea</taxon>
        <taxon>Chironomidae</taxon>
        <taxon>Clunio</taxon>
    </lineage>
</organism>
<dbReference type="STRING" id="568069.A0A1J1HWV1"/>
<keyword evidence="8" id="KW-0256">Endoplasmic reticulum</keyword>
<sequence>MRLEYRKFYRLASKVPSVPGQLPILGLANRVFLASGEDIFKLMREIFSPIGQSPRKAWLTPAQLLIVVDDIEQLKKVYTIPSCVNRPNLYSAFMAPTGLLSSNGNLWKNHRKLLNPAFNAGVLKSFLPILNKKTQILIKVLDEYSNGNEFDISTFMASFSMDNILSTSLGFHGDSQTDKQSKLLQNFLGGMFVITKKITNFWLQYKPIIMLTKYYELEKQHITNGIHKFVKDFVDEKEKTFDISDISDKPQIFIDQLFKKRSEFNRNEIEDEIGTIVGTGYETSAYSLSLGVVLLALHPKIQEKLYDELKNVFRSANEEVSEDNLPQLTYLDLVVKEILRYWPPVSVIVRYTSDEVEIGDYLIPKETNIIIPIYEIHRNKKFWGDDADEFKPERFEGEKFKNVPAYAYMPFALGPRNCIGLNYATRMIKTTLAYFFRHFRVETDMKLEDISLEFVVVTKIVEGFKVKLTRRNFDGDS</sequence>
<keyword evidence="7 14" id="KW-0479">Metal-binding</keyword>
<evidence type="ECO:0000256" key="4">
    <source>
        <dbReference type="ARBA" id="ARBA00004406"/>
    </source>
</evidence>
<keyword evidence="16" id="KW-1185">Reference proteome</keyword>
<evidence type="ECO:0000256" key="7">
    <source>
        <dbReference type="ARBA" id="ARBA00022723"/>
    </source>
</evidence>
<keyword evidence="11 14" id="KW-0408">Iron</keyword>
<keyword evidence="12" id="KW-0503">Monooxygenase</keyword>
<dbReference type="PANTHER" id="PTHR24291:SF189">
    <property type="entry name" value="CYTOCHROME P450 4C3-RELATED"/>
    <property type="match status" value="1"/>
</dbReference>
<evidence type="ECO:0000256" key="9">
    <source>
        <dbReference type="ARBA" id="ARBA00022848"/>
    </source>
</evidence>
<keyword evidence="9" id="KW-0492">Microsome</keyword>
<dbReference type="AlphaFoldDB" id="A0A1J1HWV1"/>
<evidence type="ECO:0000256" key="6">
    <source>
        <dbReference type="ARBA" id="ARBA00022617"/>
    </source>
</evidence>
<dbReference type="GO" id="GO:0004497">
    <property type="term" value="F:monooxygenase activity"/>
    <property type="evidence" value="ECO:0007669"/>
    <property type="project" value="UniProtKB-KW"/>
</dbReference>
<dbReference type="InterPro" id="IPR002401">
    <property type="entry name" value="Cyt_P450_E_grp-I"/>
</dbReference>
<comment type="cofactor">
    <cofactor evidence="1 14">
        <name>heme</name>
        <dbReference type="ChEBI" id="CHEBI:30413"/>
    </cofactor>
</comment>
<comment type="subcellular location">
    <subcellularLocation>
        <location evidence="4">Endoplasmic reticulum membrane</location>
        <topology evidence="4">Peripheral membrane protein</topology>
    </subcellularLocation>
    <subcellularLocation>
        <location evidence="3">Microsome membrane</location>
        <topology evidence="3">Peripheral membrane protein</topology>
    </subcellularLocation>
</comment>
<proteinExistence type="inferred from homology"/>
<dbReference type="Proteomes" id="UP000183832">
    <property type="component" value="Unassembled WGS sequence"/>
</dbReference>
<gene>
    <name evidence="15" type="ORF">CLUMA_CG004694</name>
</gene>
<dbReference type="PANTHER" id="PTHR24291">
    <property type="entry name" value="CYTOCHROME P450 FAMILY 4"/>
    <property type="match status" value="1"/>
</dbReference>
<dbReference type="GO" id="GO:0016705">
    <property type="term" value="F:oxidoreductase activity, acting on paired donors, with incorporation or reduction of molecular oxygen"/>
    <property type="evidence" value="ECO:0007669"/>
    <property type="project" value="InterPro"/>
</dbReference>
<dbReference type="PRINTS" id="PR00463">
    <property type="entry name" value="EP450I"/>
</dbReference>
<name>A0A1J1HWV1_9DIPT</name>
<dbReference type="Gene3D" id="1.10.630.10">
    <property type="entry name" value="Cytochrome P450"/>
    <property type="match status" value="1"/>
</dbReference>
<feature type="binding site" description="axial binding residue" evidence="14">
    <location>
        <position position="418"/>
    </location>
    <ligand>
        <name>heme</name>
        <dbReference type="ChEBI" id="CHEBI:30413"/>
    </ligand>
    <ligandPart>
        <name>Fe</name>
        <dbReference type="ChEBI" id="CHEBI:18248"/>
    </ligandPart>
</feature>
<comment type="similarity">
    <text evidence="5">Belongs to the cytochrome P450 family.</text>
</comment>
<dbReference type="PRINTS" id="PR00385">
    <property type="entry name" value="P450"/>
</dbReference>
<evidence type="ECO:0000256" key="11">
    <source>
        <dbReference type="ARBA" id="ARBA00023004"/>
    </source>
</evidence>
<keyword evidence="10" id="KW-0560">Oxidoreductase</keyword>
<reference evidence="15 16" key="1">
    <citation type="submission" date="2015-04" db="EMBL/GenBank/DDBJ databases">
        <authorList>
            <person name="Syromyatnikov M.Y."/>
            <person name="Popov V.N."/>
        </authorList>
    </citation>
    <scope>NUCLEOTIDE SEQUENCE [LARGE SCALE GENOMIC DNA]</scope>
</reference>
<dbReference type="Pfam" id="PF00067">
    <property type="entry name" value="p450"/>
    <property type="match status" value="1"/>
</dbReference>
<dbReference type="InterPro" id="IPR001128">
    <property type="entry name" value="Cyt_P450"/>
</dbReference>
<evidence type="ECO:0000313" key="16">
    <source>
        <dbReference type="Proteomes" id="UP000183832"/>
    </source>
</evidence>
<evidence type="ECO:0000313" key="15">
    <source>
        <dbReference type="EMBL" id="CRK91006.1"/>
    </source>
</evidence>
<evidence type="ECO:0000256" key="12">
    <source>
        <dbReference type="ARBA" id="ARBA00023033"/>
    </source>
</evidence>
<keyword evidence="6 14" id="KW-0349">Heme</keyword>
<dbReference type="EMBL" id="CVRI01000020">
    <property type="protein sequence ID" value="CRK91006.1"/>
    <property type="molecule type" value="Genomic_DNA"/>
</dbReference>
<evidence type="ECO:0000256" key="3">
    <source>
        <dbReference type="ARBA" id="ARBA00004174"/>
    </source>
</evidence>
<evidence type="ECO:0000256" key="13">
    <source>
        <dbReference type="ARBA" id="ARBA00023136"/>
    </source>
</evidence>
<evidence type="ECO:0000256" key="8">
    <source>
        <dbReference type="ARBA" id="ARBA00022824"/>
    </source>
</evidence>
<dbReference type="GO" id="GO:0020037">
    <property type="term" value="F:heme binding"/>
    <property type="evidence" value="ECO:0007669"/>
    <property type="project" value="InterPro"/>
</dbReference>
<dbReference type="SUPFAM" id="SSF48264">
    <property type="entry name" value="Cytochrome P450"/>
    <property type="match status" value="1"/>
</dbReference>
<evidence type="ECO:0000256" key="2">
    <source>
        <dbReference type="ARBA" id="ARBA00003690"/>
    </source>
</evidence>
<evidence type="ECO:0000256" key="1">
    <source>
        <dbReference type="ARBA" id="ARBA00001971"/>
    </source>
</evidence>
<dbReference type="OrthoDB" id="1470350at2759"/>
<keyword evidence="13" id="KW-0472">Membrane</keyword>
<accession>A0A1J1HWV1</accession>